<name>A0A552UHV7_9SPHN</name>
<dbReference type="OrthoDB" id="1247465at2"/>
<dbReference type="Gene3D" id="2.40.128.110">
    <property type="entry name" value="Lipid/polyisoprenoid-binding, YceI-like"/>
    <property type="match status" value="1"/>
</dbReference>
<dbReference type="SMART" id="SM00867">
    <property type="entry name" value="YceI"/>
    <property type="match status" value="1"/>
</dbReference>
<dbReference type="PANTHER" id="PTHR34406">
    <property type="entry name" value="PROTEIN YCEI"/>
    <property type="match status" value="1"/>
</dbReference>
<reference evidence="3 4" key="1">
    <citation type="submission" date="2019-07" db="EMBL/GenBank/DDBJ databases">
        <title>Novel species isolated from glacier.</title>
        <authorList>
            <person name="Liu Q."/>
            <person name="Xin Y.-H."/>
        </authorList>
    </citation>
    <scope>NUCLEOTIDE SEQUENCE [LARGE SCALE GENOMIC DNA]</scope>
    <source>
        <strain evidence="3 4">LB1R16</strain>
    </source>
</reference>
<dbReference type="InterPro" id="IPR036761">
    <property type="entry name" value="TTHA0802/YceI-like_sf"/>
</dbReference>
<dbReference type="Proteomes" id="UP000317894">
    <property type="component" value="Unassembled WGS sequence"/>
</dbReference>
<sequence>MRAALAALLLLGPVPAAAVPWTVAPAQSRVGFTATWLGKPVVGTFRSWTAAIDFDPAAPAKAKIAVTIDLASATTGDKTVDGSLPGDDWFAVKAGRNARFVATKVVAAGPGRYVASGALTIRGQAVPVTLPFTLAQSGDTATVTGQLTVDRRAWKIGLESDATAEYVAFAVPVTVRVVAKRAR</sequence>
<dbReference type="SUPFAM" id="SSF101874">
    <property type="entry name" value="YceI-like"/>
    <property type="match status" value="1"/>
</dbReference>
<organism evidence="3 4">
    <name type="scientific">Glacieibacterium frigidum</name>
    <dbReference type="NCBI Taxonomy" id="2593303"/>
    <lineage>
        <taxon>Bacteria</taxon>
        <taxon>Pseudomonadati</taxon>
        <taxon>Pseudomonadota</taxon>
        <taxon>Alphaproteobacteria</taxon>
        <taxon>Sphingomonadales</taxon>
        <taxon>Sphingosinicellaceae</taxon>
        <taxon>Glacieibacterium</taxon>
    </lineage>
</organism>
<dbReference type="Pfam" id="PF04264">
    <property type="entry name" value="YceI"/>
    <property type="match status" value="1"/>
</dbReference>
<dbReference type="EMBL" id="VJWA01000001">
    <property type="protein sequence ID" value="TRW17808.1"/>
    <property type="molecule type" value="Genomic_DNA"/>
</dbReference>
<evidence type="ECO:0000313" key="3">
    <source>
        <dbReference type="EMBL" id="TRW17808.1"/>
    </source>
</evidence>
<protein>
    <submittedName>
        <fullName evidence="3">YceI family protein</fullName>
    </submittedName>
</protein>
<dbReference type="InterPro" id="IPR007372">
    <property type="entry name" value="Lipid/polyisoprenoid-bd_YceI"/>
</dbReference>
<comment type="caution">
    <text evidence="3">The sequence shown here is derived from an EMBL/GenBank/DDBJ whole genome shotgun (WGS) entry which is preliminary data.</text>
</comment>
<keyword evidence="4" id="KW-1185">Reference proteome</keyword>
<feature type="signal peptide" evidence="1">
    <location>
        <begin position="1"/>
        <end position="18"/>
    </location>
</feature>
<accession>A0A552UHV7</accession>
<dbReference type="PANTHER" id="PTHR34406:SF1">
    <property type="entry name" value="PROTEIN YCEI"/>
    <property type="match status" value="1"/>
</dbReference>
<evidence type="ECO:0000259" key="2">
    <source>
        <dbReference type="SMART" id="SM00867"/>
    </source>
</evidence>
<evidence type="ECO:0000256" key="1">
    <source>
        <dbReference type="SAM" id="SignalP"/>
    </source>
</evidence>
<feature type="chain" id="PRO_5021885250" evidence="1">
    <location>
        <begin position="19"/>
        <end position="183"/>
    </location>
</feature>
<feature type="domain" description="Lipid/polyisoprenoid-binding YceI-like" evidence="2">
    <location>
        <begin position="20"/>
        <end position="180"/>
    </location>
</feature>
<evidence type="ECO:0000313" key="4">
    <source>
        <dbReference type="Proteomes" id="UP000317894"/>
    </source>
</evidence>
<proteinExistence type="predicted"/>
<keyword evidence="1" id="KW-0732">Signal</keyword>
<dbReference type="AlphaFoldDB" id="A0A552UHV7"/>
<dbReference type="RefSeq" id="WP_144236500.1">
    <property type="nucleotide sequence ID" value="NZ_VJWA01000001.1"/>
</dbReference>
<gene>
    <name evidence="3" type="ORF">FMM06_06640</name>
</gene>